<feature type="transmembrane region" description="Helical" evidence="8">
    <location>
        <begin position="148"/>
        <end position="168"/>
    </location>
</feature>
<keyword evidence="3 8" id="KW-1133">Transmembrane helix</keyword>
<accession>A0A6J8A337</accession>
<dbReference type="PRINTS" id="PR00237">
    <property type="entry name" value="GPCRRHODOPSN"/>
</dbReference>
<dbReference type="GO" id="GO:0005886">
    <property type="term" value="C:plasma membrane"/>
    <property type="evidence" value="ECO:0007669"/>
    <property type="project" value="TreeGrafter"/>
</dbReference>
<organism evidence="10 11">
    <name type="scientific">Mytilus coruscus</name>
    <name type="common">Sea mussel</name>
    <dbReference type="NCBI Taxonomy" id="42192"/>
    <lineage>
        <taxon>Eukaryota</taxon>
        <taxon>Metazoa</taxon>
        <taxon>Spiralia</taxon>
        <taxon>Lophotrochozoa</taxon>
        <taxon>Mollusca</taxon>
        <taxon>Bivalvia</taxon>
        <taxon>Autobranchia</taxon>
        <taxon>Pteriomorphia</taxon>
        <taxon>Mytilida</taxon>
        <taxon>Mytiloidea</taxon>
        <taxon>Mytilidae</taxon>
        <taxon>Mytilinae</taxon>
        <taxon>Mytilus</taxon>
    </lineage>
</organism>
<dbReference type="AlphaFoldDB" id="A0A6J8A337"/>
<dbReference type="EMBL" id="CACVKT020000490">
    <property type="protein sequence ID" value="CAC5359480.1"/>
    <property type="molecule type" value="Genomic_DNA"/>
</dbReference>
<feature type="transmembrane region" description="Helical" evidence="8">
    <location>
        <begin position="68"/>
        <end position="87"/>
    </location>
</feature>
<dbReference type="CDD" id="cd00637">
    <property type="entry name" value="7tm_classA_rhodopsin-like"/>
    <property type="match status" value="1"/>
</dbReference>
<dbReference type="InterPro" id="IPR000276">
    <property type="entry name" value="GPCR_Rhodpsn"/>
</dbReference>
<keyword evidence="4" id="KW-0297">G-protein coupled receptor</keyword>
<dbReference type="SUPFAM" id="SSF81321">
    <property type="entry name" value="Family A G protein-coupled receptor-like"/>
    <property type="match status" value="1"/>
</dbReference>
<keyword evidence="7" id="KW-0807">Transducer</keyword>
<evidence type="ECO:0000256" key="5">
    <source>
        <dbReference type="ARBA" id="ARBA00023136"/>
    </source>
</evidence>
<dbReference type="PANTHER" id="PTHR24243:SF224">
    <property type="entry name" value="G-PROTEIN COUPLED RECEPTOR 19-RELATED"/>
    <property type="match status" value="1"/>
</dbReference>
<dbReference type="Pfam" id="PF00001">
    <property type="entry name" value="7tm_1"/>
    <property type="match status" value="1"/>
</dbReference>
<evidence type="ECO:0000256" key="7">
    <source>
        <dbReference type="ARBA" id="ARBA00023224"/>
    </source>
</evidence>
<evidence type="ECO:0000256" key="8">
    <source>
        <dbReference type="SAM" id="Phobius"/>
    </source>
</evidence>
<keyword evidence="6" id="KW-0675">Receptor</keyword>
<dbReference type="PROSITE" id="PS50262">
    <property type="entry name" value="G_PROTEIN_RECEP_F1_2"/>
    <property type="match status" value="1"/>
</dbReference>
<keyword evidence="11" id="KW-1185">Reference proteome</keyword>
<dbReference type="GO" id="GO:0004930">
    <property type="term" value="F:G protein-coupled receptor activity"/>
    <property type="evidence" value="ECO:0007669"/>
    <property type="project" value="UniProtKB-KW"/>
</dbReference>
<comment type="subcellular location">
    <subcellularLocation>
        <location evidence="1">Membrane</location>
        <topology evidence="1">Multi-pass membrane protein</topology>
    </subcellularLocation>
</comment>
<dbReference type="PANTHER" id="PTHR24243">
    <property type="entry name" value="G-PROTEIN COUPLED RECEPTOR"/>
    <property type="match status" value="1"/>
</dbReference>
<gene>
    <name evidence="10" type="ORF">MCOR_2313</name>
</gene>
<evidence type="ECO:0000256" key="2">
    <source>
        <dbReference type="ARBA" id="ARBA00022692"/>
    </source>
</evidence>
<keyword evidence="5 8" id="KW-0472">Membrane</keyword>
<evidence type="ECO:0000259" key="9">
    <source>
        <dbReference type="PROSITE" id="PS50262"/>
    </source>
</evidence>
<evidence type="ECO:0000313" key="11">
    <source>
        <dbReference type="Proteomes" id="UP000507470"/>
    </source>
</evidence>
<feature type="transmembrane region" description="Helical" evidence="8">
    <location>
        <begin position="36"/>
        <end position="56"/>
    </location>
</feature>
<reference evidence="10 11" key="1">
    <citation type="submission" date="2020-06" db="EMBL/GenBank/DDBJ databases">
        <authorList>
            <person name="Li R."/>
            <person name="Bekaert M."/>
        </authorList>
    </citation>
    <scope>NUCLEOTIDE SEQUENCE [LARGE SCALE GENOMIC DNA]</scope>
    <source>
        <strain evidence="11">wild</strain>
    </source>
</reference>
<evidence type="ECO:0000256" key="3">
    <source>
        <dbReference type="ARBA" id="ARBA00022989"/>
    </source>
</evidence>
<feature type="transmembrane region" description="Helical" evidence="8">
    <location>
        <begin position="303"/>
        <end position="325"/>
    </location>
</feature>
<dbReference type="Gene3D" id="1.20.1070.10">
    <property type="entry name" value="Rhodopsin 7-helix transmembrane proteins"/>
    <property type="match status" value="1"/>
</dbReference>
<evidence type="ECO:0000313" key="10">
    <source>
        <dbReference type="EMBL" id="CAC5359480.1"/>
    </source>
</evidence>
<dbReference type="InterPro" id="IPR017452">
    <property type="entry name" value="GPCR_Rhodpsn_7TM"/>
</dbReference>
<proteinExistence type="predicted"/>
<feature type="domain" description="G-protein coupled receptors family 1 profile" evidence="9">
    <location>
        <begin position="48"/>
        <end position="362"/>
    </location>
</feature>
<sequence length="380" mass="42729">MNTSSDYDGVSEGIKSRAFLLYWNEATAEYLLPNTIVLAIYLSIGLAGNISVILVYQFGLDKKTDRRFFIVPLAWIDTAALMVTATFNLTKNTKSVIFPGHGACKLFMYLSYVTTSTSLFLLNVIAVQRYLKICKPFGPHINRRWKRFSVFICAILSIVMYIPVLFYYGDVEIRNQSLGNISGNQCNKLPGSPGQLKGLLIFQGVGFFVSCSSVTTIIVLYICITIATLKQLKKMKVITGDNFNVTKSDTSGQTYAPKIQVNLQSATSDTEITMGTSTRINEPKEKHPTTLTGTRKSTFRISFMFMIISVVTFVSCLTSWTLIVIETGNPAFWKNLPPTAFHICLTLRRLYMINHFCNPLVYGAFDCVFRKKMKTIFCKK</sequence>
<dbReference type="OrthoDB" id="6130499at2759"/>
<protein>
    <submittedName>
        <fullName evidence="10">CCKAR</fullName>
    </submittedName>
</protein>
<name>A0A6J8A337_MYTCO</name>
<keyword evidence="2 8" id="KW-0812">Transmembrane</keyword>
<feature type="transmembrane region" description="Helical" evidence="8">
    <location>
        <begin position="200"/>
        <end position="229"/>
    </location>
</feature>
<evidence type="ECO:0000256" key="1">
    <source>
        <dbReference type="ARBA" id="ARBA00004141"/>
    </source>
</evidence>
<dbReference type="Proteomes" id="UP000507470">
    <property type="component" value="Unassembled WGS sequence"/>
</dbReference>
<evidence type="ECO:0000256" key="4">
    <source>
        <dbReference type="ARBA" id="ARBA00023040"/>
    </source>
</evidence>
<feature type="transmembrane region" description="Helical" evidence="8">
    <location>
        <begin position="107"/>
        <end position="127"/>
    </location>
</feature>
<evidence type="ECO:0000256" key="6">
    <source>
        <dbReference type="ARBA" id="ARBA00023170"/>
    </source>
</evidence>